<evidence type="ECO:0000256" key="7">
    <source>
        <dbReference type="SAM" id="MobiDB-lite"/>
    </source>
</evidence>
<keyword evidence="6" id="KW-0175">Coiled coil</keyword>
<evidence type="ECO:0000313" key="9">
    <source>
        <dbReference type="EMBL" id="KAH0826130.1"/>
    </source>
</evidence>
<comment type="similarity">
    <text evidence="2">Belongs to the TPX2 family.</text>
</comment>
<feature type="compositionally biased region" description="Low complexity" evidence="7">
    <location>
        <begin position="90"/>
        <end position="111"/>
    </location>
</feature>
<protein>
    <recommendedName>
        <fullName evidence="8">TPX2 C-terminal domain-containing protein</fullName>
    </recommendedName>
</protein>
<organism evidence="9 10">
    <name type="scientific">Brassica napus</name>
    <name type="common">Rape</name>
    <dbReference type="NCBI Taxonomy" id="3708"/>
    <lineage>
        <taxon>Eukaryota</taxon>
        <taxon>Viridiplantae</taxon>
        <taxon>Streptophyta</taxon>
        <taxon>Embryophyta</taxon>
        <taxon>Tracheophyta</taxon>
        <taxon>Spermatophyta</taxon>
        <taxon>Magnoliopsida</taxon>
        <taxon>eudicotyledons</taxon>
        <taxon>Gunneridae</taxon>
        <taxon>Pentapetalae</taxon>
        <taxon>rosids</taxon>
        <taxon>malvids</taxon>
        <taxon>Brassicales</taxon>
        <taxon>Brassicaceae</taxon>
        <taxon>Brassiceae</taxon>
        <taxon>Brassica</taxon>
    </lineage>
</organism>
<comment type="caution">
    <text evidence="9">The sequence shown here is derived from an EMBL/GenBank/DDBJ whole genome shotgun (WGS) entry which is preliminary data.</text>
</comment>
<dbReference type="PANTHER" id="PTHR46372:SF10">
    <property type="entry name" value="TPX2 C-TERMINAL DOMAIN-CONTAINING PROTEIN"/>
    <property type="match status" value="1"/>
</dbReference>
<dbReference type="PANTHER" id="PTHR46372">
    <property type="entry name" value="PROTEIN WVD2-LIKE 3"/>
    <property type="match status" value="1"/>
</dbReference>
<evidence type="ECO:0000256" key="6">
    <source>
        <dbReference type="SAM" id="Coils"/>
    </source>
</evidence>
<dbReference type="Pfam" id="PF06886">
    <property type="entry name" value="TPX2"/>
    <property type="match status" value="1"/>
</dbReference>
<keyword evidence="5" id="KW-0206">Cytoskeleton</keyword>
<dbReference type="InterPro" id="IPR027329">
    <property type="entry name" value="TPX2_C"/>
</dbReference>
<feature type="compositionally biased region" description="Polar residues" evidence="7">
    <location>
        <begin position="1"/>
        <end position="12"/>
    </location>
</feature>
<evidence type="ECO:0000256" key="3">
    <source>
        <dbReference type="ARBA" id="ARBA00022490"/>
    </source>
</evidence>
<name>A0ABQ7WXM1_BRANA</name>
<feature type="region of interest" description="Disordered" evidence="7">
    <location>
        <begin position="212"/>
        <end position="231"/>
    </location>
</feature>
<keyword evidence="4" id="KW-0493">Microtubule</keyword>
<feature type="compositionally biased region" description="Low complexity" evidence="7">
    <location>
        <begin position="132"/>
        <end position="141"/>
    </location>
</feature>
<accession>A0ABQ7WXM1</accession>
<dbReference type="InterPro" id="IPR044806">
    <property type="entry name" value="WVD2/WDL1-4"/>
</dbReference>
<feature type="region of interest" description="Disordered" evidence="7">
    <location>
        <begin position="1"/>
        <end position="141"/>
    </location>
</feature>
<evidence type="ECO:0000259" key="8">
    <source>
        <dbReference type="Pfam" id="PF06886"/>
    </source>
</evidence>
<feature type="coiled-coil region" evidence="6">
    <location>
        <begin position="163"/>
        <end position="197"/>
    </location>
</feature>
<gene>
    <name evidence="9" type="ORF">HID58_092563</name>
</gene>
<reference evidence="9 10" key="1">
    <citation type="submission" date="2021-05" db="EMBL/GenBank/DDBJ databases">
        <title>Genome Assembly of Synthetic Allotetraploid Brassica napus Reveals Homoeologous Exchanges between Subgenomes.</title>
        <authorList>
            <person name="Davis J.T."/>
        </authorList>
    </citation>
    <scope>NUCLEOTIDE SEQUENCE [LARGE SCALE GENOMIC DNA]</scope>
    <source>
        <strain evidence="10">cv. Da-Ae</strain>
        <tissue evidence="9">Seedling</tissue>
    </source>
</reference>
<dbReference type="Proteomes" id="UP000824890">
    <property type="component" value="Unassembled WGS sequence"/>
</dbReference>
<feature type="compositionally biased region" description="Low complexity" evidence="7">
    <location>
        <begin position="28"/>
        <end position="39"/>
    </location>
</feature>
<comment type="subcellular location">
    <subcellularLocation>
        <location evidence="1">Cytoplasm</location>
        <location evidence="1">Cytoskeleton</location>
    </subcellularLocation>
</comment>
<sequence length="231" mass="25290">MDNKLNSSSQQMEPAEVKECTTDHNSVVDDGSGSHSSSGQRKKLSTTPPSHKTRGGGGGVNYTVPKPFSLSAEKPAASSVCARAGVDSHNSSPGNAASRNSSSGSRGSQPNSPMPARKTMDHKKHHDDEDTFSVASSSATSVRTIKPKVTIGVAPTFSSTSRLERRKEFYKKLEEKQKALEEEKRENEKRLKEEQEVVTKQLRKNMAYKANPVPTFYYEPPPQKPPLKSFL</sequence>
<proteinExistence type="inferred from homology"/>
<feature type="domain" description="TPX2 C-terminal" evidence="8">
    <location>
        <begin position="156"/>
        <end position="226"/>
    </location>
</feature>
<dbReference type="EMBL" id="JAGKQM010003153">
    <property type="protein sequence ID" value="KAH0826130.1"/>
    <property type="molecule type" value="Genomic_DNA"/>
</dbReference>
<evidence type="ECO:0000313" key="10">
    <source>
        <dbReference type="Proteomes" id="UP000824890"/>
    </source>
</evidence>
<evidence type="ECO:0000256" key="1">
    <source>
        <dbReference type="ARBA" id="ARBA00004245"/>
    </source>
</evidence>
<keyword evidence="10" id="KW-1185">Reference proteome</keyword>
<evidence type="ECO:0000256" key="2">
    <source>
        <dbReference type="ARBA" id="ARBA00005885"/>
    </source>
</evidence>
<keyword evidence="3" id="KW-0963">Cytoplasm</keyword>
<evidence type="ECO:0000256" key="4">
    <source>
        <dbReference type="ARBA" id="ARBA00022701"/>
    </source>
</evidence>
<evidence type="ECO:0000256" key="5">
    <source>
        <dbReference type="ARBA" id="ARBA00023212"/>
    </source>
</evidence>